<dbReference type="PIRSF" id="PIRSF500176">
    <property type="entry name" value="L_ASNase"/>
    <property type="match status" value="1"/>
</dbReference>
<organism evidence="4 5">
    <name type="scientific">Oxalobacter paraformigenes</name>
    <dbReference type="NCBI Taxonomy" id="556268"/>
    <lineage>
        <taxon>Bacteria</taxon>
        <taxon>Pseudomonadati</taxon>
        <taxon>Pseudomonadota</taxon>
        <taxon>Betaproteobacteria</taxon>
        <taxon>Burkholderiales</taxon>
        <taxon>Oxalobacteraceae</taxon>
        <taxon>Oxalobacter</taxon>
    </lineage>
</organism>
<comment type="caution">
    <text evidence="4">The sequence shown here is derived from an EMBL/GenBank/DDBJ whole genome shotgun (WGS) entry which is preliminary data.</text>
</comment>
<evidence type="ECO:0000256" key="2">
    <source>
        <dbReference type="PIRSR" id="PIRSR001220-2"/>
    </source>
</evidence>
<accession>C3X5N6</accession>
<dbReference type="EMBL" id="ACDP02000002">
    <property type="protein sequence ID" value="EEO28522.2"/>
    <property type="molecule type" value="Genomic_DNA"/>
</dbReference>
<dbReference type="PRINTS" id="PR00139">
    <property type="entry name" value="ASNGLNASE"/>
</dbReference>
<dbReference type="AlphaFoldDB" id="C3X5N6"/>
<name>C3X5N6_9BURK</name>
<evidence type="ECO:0000313" key="4">
    <source>
        <dbReference type="EMBL" id="EEO28522.2"/>
    </source>
</evidence>
<dbReference type="PROSITE" id="PS51732">
    <property type="entry name" value="ASN_GLN_ASE_3"/>
    <property type="match status" value="1"/>
</dbReference>
<feature type="binding site" evidence="2">
    <location>
        <begin position="90"/>
        <end position="91"/>
    </location>
    <ligand>
        <name>substrate</name>
    </ligand>
</feature>
<keyword evidence="5" id="KW-1185">Reference proteome</keyword>
<feature type="domain" description="L-asparaginase N-terminal" evidence="3">
    <location>
        <begin position="11"/>
        <end position="161"/>
    </location>
</feature>
<gene>
    <name evidence="4" type="ORF">OFAG_01675</name>
</gene>
<proteinExistence type="predicted"/>
<reference evidence="4" key="1">
    <citation type="submission" date="2011-10" db="EMBL/GenBank/DDBJ databases">
        <title>The Genome Sequence of Oxalobacter formigenes HOxBLS.</title>
        <authorList>
            <consortium name="The Broad Institute Genome Sequencing Platform"/>
            <person name="Earl A."/>
            <person name="Ward D."/>
            <person name="Feldgarden M."/>
            <person name="Gevers D."/>
            <person name="Allison M.J."/>
            <person name="Humphrey S."/>
            <person name="Young S.K."/>
            <person name="Zeng Q."/>
            <person name="Gargeya S."/>
            <person name="Fitzgerald M."/>
            <person name="Haas B."/>
            <person name="Abouelleil A."/>
            <person name="Alvarado L."/>
            <person name="Arachchi H.M."/>
            <person name="Berlin A."/>
            <person name="Brown A."/>
            <person name="Chapman S.B."/>
            <person name="Chen Z."/>
            <person name="Dunbar C."/>
            <person name="Freedman E."/>
            <person name="Gearin G."/>
            <person name="Goldberg J."/>
            <person name="Griggs A."/>
            <person name="Gujja S."/>
            <person name="Heiman D."/>
            <person name="Howarth C."/>
            <person name="Larson L."/>
            <person name="Lui A."/>
            <person name="MacDonald P.J.P."/>
            <person name="Montmayeur A."/>
            <person name="Murphy C."/>
            <person name="Neiman D."/>
            <person name="Pearson M."/>
            <person name="Priest M."/>
            <person name="Roberts A."/>
            <person name="Saif S."/>
            <person name="Shea T."/>
            <person name="Shenoy N."/>
            <person name="Sisk P."/>
            <person name="Stolte C."/>
            <person name="Sykes S."/>
            <person name="Wortman J."/>
            <person name="Nusbaum C."/>
            <person name="Birren B."/>
        </authorList>
    </citation>
    <scope>NUCLEOTIDE SEQUENCE [LARGE SCALE GENOMIC DNA]</scope>
    <source>
        <strain evidence="4">HOxBLS</strain>
    </source>
</reference>
<dbReference type="GO" id="GO:0004067">
    <property type="term" value="F:asparaginase activity"/>
    <property type="evidence" value="ECO:0007669"/>
    <property type="project" value="UniProtKB-UniRule"/>
</dbReference>
<protein>
    <recommendedName>
        <fullName evidence="3">L-asparaginase N-terminal domain-containing protein</fullName>
    </recommendedName>
</protein>
<dbReference type="InterPro" id="IPR037152">
    <property type="entry name" value="L-asparaginase_N_sf"/>
</dbReference>
<dbReference type="HOGENOM" id="CLU_019134_4_2_4"/>
<dbReference type="SUPFAM" id="SSF53774">
    <property type="entry name" value="Glutaminase/Asparaginase"/>
    <property type="match status" value="1"/>
</dbReference>
<dbReference type="Pfam" id="PF00710">
    <property type="entry name" value="Asparaginase"/>
    <property type="match status" value="1"/>
</dbReference>
<dbReference type="InterPro" id="IPR027474">
    <property type="entry name" value="L-asparaginase_N"/>
</dbReference>
<dbReference type="PIRSF" id="PIRSF001220">
    <property type="entry name" value="L-ASNase_gatD"/>
    <property type="match status" value="1"/>
</dbReference>
<sequence length="172" mass="19224">MLLLTVVEMTLHIIATGGTFEKHYDEISGRLVFGESHIPSLMKRARVSLPYTFETVCMLDSLDMQESDRLKIREACAMSPAGKIVIVHGTDTMRETAAVLGKAAFQKTIVLTGAMIPCEFDHSDALFNLGFATGAVQLLPNGVYVLMNGRVFDWERVRKNRREGLFEEADKR</sequence>
<dbReference type="Proteomes" id="UP000003973">
    <property type="component" value="Unassembled WGS sequence"/>
</dbReference>
<feature type="binding site" evidence="2">
    <location>
        <position position="61"/>
    </location>
    <ligand>
        <name>substrate</name>
    </ligand>
</feature>
<dbReference type="InterPro" id="IPR036152">
    <property type="entry name" value="Asp/glu_Ase-like_sf"/>
</dbReference>
<dbReference type="PANTHER" id="PTHR11707:SF28">
    <property type="entry name" value="60 KDA LYSOPHOSPHOLIPASE"/>
    <property type="match status" value="1"/>
</dbReference>
<dbReference type="Gene3D" id="3.40.50.1170">
    <property type="entry name" value="L-asparaginase, N-terminal domain"/>
    <property type="match status" value="1"/>
</dbReference>
<dbReference type="PANTHER" id="PTHR11707">
    <property type="entry name" value="L-ASPARAGINASE"/>
    <property type="match status" value="1"/>
</dbReference>
<dbReference type="InterPro" id="IPR006034">
    <property type="entry name" value="Asparaginase/glutaminase-like"/>
</dbReference>
<evidence type="ECO:0000259" key="3">
    <source>
        <dbReference type="Pfam" id="PF00710"/>
    </source>
</evidence>
<evidence type="ECO:0000313" key="5">
    <source>
        <dbReference type="Proteomes" id="UP000003973"/>
    </source>
</evidence>
<evidence type="ECO:0000256" key="1">
    <source>
        <dbReference type="PIRSR" id="PIRSR001220-1"/>
    </source>
</evidence>
<dbReference type="eggNOG" id="COG0252">
    <property type="taxonomic scope" value="Bacteria"/>
</dbReference>
<feature type="active site" description="O-isoaspartyl threonine intermediate" evidence="1">
    <location>
        <position position="19"/>
    </location>
</feature>